<gene>
    <name evidence="2" type="ORF">BC793_110296</name>
</gene>
<reference evidence="2 3" key="1">
    <citation type="submission" date="2018-05" db="EMBL/GenBank/DDBJ databases">
        <title>Genomic Encyclopedia of Archaeal and Bacterial Type Strains, Phase II (KMG-II): from individual species to whole genera.</title>
        <authorList>
            <person name="Goeker M."/>
        </authorList>
    </citation>
    <scope>NUCLEOTIDE SEQUENCE [LARGE SCALE GENOMIC DNA]</scope>
    <source>
        <strain evidence="2 3">DSM 45184</strain>
    </source>
</reference>
<dbReference type="Proteomes" id="UP000245697">
    <property type="component" value="Unassembled WGS sequence"/>
</dbReference>
<feature type="transmembrane region" description="Helical" evidence="1">
    <location>
        <begin position="27"/>
        <end position="47"/>
    </location>
</feature>
<dbReference type="EMBL" id="QGGR01000010">
    <property type="protein sequence ID" value="PWK46302.1"/>
    <property type="molecule type" value="Genomic_DNA"/>
</dbReference>
<evidence type="ECO:0000256" key="1">
    <source>
        <dbReference type="SAM" id="Phobius"/>
    </source>
</evidence>
<evidence type="ECO:0000313" key="3">
    <source>
        <dbReference type="Proteomes" id="UP000245697"/>
    </source>
</evidence>
<name>A0A316FE10_9ACTN</name>
<keyword evidence="1" id="KW-1133">Transmembrane helix</keyword>
<keyword evidence="1" id="KW-0472">Membrane</keyword>
<organism evidence="2 3">
    <name type="scientific">Actinoplanes xinjiangensis</name>
    <dbReference type="NCBI Taxonomy" id="512350"/>
    <lineage>
        <taxon>Bacteria</taxon>
        <taxon>Bacillati</taxon>
        <taxon>Actinomycetota</taxon>
        <taxon>Actinomycetes</taxon>
        <taxon>Micromonosporales</taxon>
        <taxon>Micromonosporaceae</taxon>
        <taxon>Actinoplanes</taxon>
    </lineage>
</organism>
<comment type="caution">
    <text evidence="2">The sequence shown here is derived from an EMBL/GenBank/DDBJ whole genome shotgun (WGS) entry which is preliminary data.</text>
</comment>
<sequence length="52" mass="5704">MPFLVHLVLSVLARTPQFTDGPLENFYVRFGIAAVVTMIVAAVASLWRSAAR</sequence>
<keyword evidence="1" id="KW-0812">Transmembrane</keyword>
<protein>
    <submittedName>
        <fullName evidence="2">Uncharacterized protein</fullName>
    </submittedName>
</protein>
<dbReference type="AlphaFoldDB" id="A0A316FE10"/>
<accession>A0A316FE10</accession>
<evidence type="ECO:0000313" key="2">
    <source>
        <dbReference type="EMBL" id="PWK46302.1"/>
    </source>
</evidence>
<proteinExistence type="predicted"/>
<keyword evidence="3" id="KW-1185">Reference proteome</keyword>